<dbReference type="Proteomes" id="UP000197138">
    <property type="component" value="Unassembled WGS sequence"/>
</dbReference>
<dbReference type="GO" id="GO:0006006">
    <property type="term" value="P:glucose metabolic process"/>
    <property type="evidence" value="ECO:0007669"/>
    <property type="project" value="UniProtKB-KW"/>
</dbReference>
<evidence type="ECO:0000256" key="1">
    <source>
        <dbReference type="ARBA" id="ARBA00009975"/>
    </source>
</evidence>
<evidence type="ECO:0000256" key="3">
    <source>
        <dbReference type="ARBA" id="ARBA00022857"/>
    </source>
</evidence>
<protein>
    <recommendedName>
        <fullName evidence="6">Glucose-6-phosphate dehydrogenase C-terminal domain-containing protein</fullName>
    </recommendedName>
</protein>
<evidence type="ECO:0000313" key="7">
    <source>
        <dbReference type="EMBL" id="OWM72395.1"/>
    </source>
</evidence>
<evidence type="ECO:0000259" key="6">
    <source>
        <dbReference type="Pfam" id="PF02781"/>
    </source>
</evidence>
<dbReference type="AlphaFoldDB" id="A0A218WHU7"/>
<dbReference type="GO" id="GO:0006098">
    <property type="term" value="P:pentose-phosphate shunt"/>
    <property type="evidence" value="ECO:0007669"/>
    <property type="project" value="UniProtKB-ARBA"/>
</dbReference>
<dbReference type="SUPFAM" id="SSF55347">
    <property type="entry name" value="Glyceraldehyde-3-phosphate dehydrogenase-like, C-terminal domain"/>
    <property type="match status" value="1"/>
</dbReference>
<dbReference type="EMBL" id="MTKT01004293">
    <property type="protein sequence ID" value="OWM72395.1"/>
    <property type="molecule type" value="Genomic_DNA"/>
</dbReference>
<dbReference type="InterPro" id="IPR036291">
    <property type="entry name" value="NAD(P)-bd_dom_sf"/>
</dbReference>
<dbReference type="GO" id="GO:0004345">
    <property type="term" value="F:glucose-6-phosphate dehydrogenase activity"/>
    <property type="evidence" value="ECO:0007669"/>
    <property type="project" value="InterPro"/>
</dbReference>
<evidence type="ECO:0000313" key="8">
    <source>
        <dbReference type="Proteomes" id="UP000197138"/>
    </source>
</evidence>
<dbReference type="Gene3D" id="3.30.360.10">
    <property type="entry name" value="Dihydrodipicolinate Reductase, domain 2"/>
    <property type="match status" value="1"/>
</dbReference>
<dbReference type="Gene3D" id="3.40.50.720">
    <property type="entry name" value="NAD(P)-binding Rossmann-like Domain"/>
    <property type="match status" value="1"/>
</dbReference>
<comment type="caution">
    <text evidence="7">The sequence shown here is derived from an EMBL/GenBank/DDBJ whole genome shotgun (WGS) entry which is preliminary data.</text>
</comment>
<reference evidence="8" key="1">
    <citation type="journal article" date="2017" name="Plant J.">
        <title>The pomegranate (Punica granatum L.) genome and the genomics of punicalagin biosynthesis.</title>
        <authorList>
            <person name="Qin G."/>
            <person name="Xu C."/>
            <person name="Ming R."/>
            <person name="Tang H."/>
            <person name="Guyot R."/>
            <person name="Kramer E.M."/>
            <person name="Hu Y."/>
            <person name="Yi X."/>
            <person name="Qi Y."/>
            <person name="Xu X."/>
            <person name="Gao Z."/>
            <person name="Pan H."/>
            <person name="Jian J."/>
            <person name="Tian Y."/>
            <person name="Yue Z."/>
            <person name="Xu Y."/>
        </authorList>
    </citation>
    <scope>NUCLEOTIDE SEQUENCE [LARGE SCALE GENOMIC DNA]</scope>
    <source>
        <strain evidence="8">cv. Dabenzi</strain>
    </source>
</reference>
<dbReference type="GO" id="GO:0050661">
    <property type="term" value="F:NADP binding"/>
    <property type="evidence" value="ECO:0007669"/>
    <property type="project" value="InterPro"/>
</dbReference>
<feature type="compositionally biased region" description="Polar residues" evidence="5">
    <location>
        <begin position="129"/>
        <end position="146"/>
    </location>
</feature>
<evidence type="ECO:0000256" key="4">
    <source>
        <dbReference type="ARBA" id="ARBA00023277"/>
    </source>
</evidence>
<gene>
    <name evidence="7" type="ORF">CDL15_Pgr018280</name>
</gene>
<dbReference type="Pfam" id="PF02781">
    <property type="entry name" value="G6PD_C"/>
    <property type="match status" value="1"/>
</dbReference>
<organism evidence="7 8">
    <name type="scientific">Punica granatum</name>
    <name type="common">Pomegranate</name>
    <dbReference type="NCBI Taxonomy" id="22663"/>
    <lineage>
        <taxon>Eukaryota</taxon>
        <taxon>Viridiplantae</taxon>
        <taxon>Streptophyta</taxon>
        <taxon>Embryophyta</taxon>
        <taxon>Tracheophyta</taxon>
        <taxon>Spermatophyta</taxon>
        <taxon>Magnoliopsida</taxon>
        <taxon>eudicotyledons</taxon>
        <taxon>Gunneridae</taxon>
        <taxon>Pentapetalae</taxon>
        <taxon>rosids</taxon>
        <taxon>malvids</taxon>
        <taxon>Myrtales</taxon>
        <taxon>Lythraceae</taxon>
        <taxon>Punica</taxon>
    </lineage>
</organism>
<proteinExistence type="inferred from homology"/>
<comment type="similarity">
    <text evidence="1">Belongs to the glucose-6-phosphate dehydrogenase family.</text>
</comment>
<dbReference type="HAMAP" id="MF_00966">
    <property type="entry name" value="G6PD"/>
    <property type="match status" value="1"/>
</dbReference>
<dbReference type="InterPro" id="IPR001282">
    <property type="entry name" value="G6P_DH"/>
</dbReference>
<name>A0A218WHU7_PUNGR</name>
<dbReference type="SUPFAM" id="SSF51735">
    <property type="entry name" value="NAD(P)-binding Rossmann-fold domains"/>
    <property type="match status" value="1"/>
</dbReference>
<keyword evidence="4" id="KW-0119">Carbohydrate metabolism</keyword>
<feature type="domain" description="Glucose-6-phosphate dehydrogenase C-terminal" evidence="6">
    <location>
        <begin position="346"/>
        <end position="597"/>
    </location>
</feature>
<dbReference type="PANTHER" id="PTHR23429">
    <property type="entry name" value="GLUCOSE-6-PHOSPHATE 1-DEHYDROGENASE G6PD"/>
    <property type="match status" value="1"/>
</dbReference>
<evidence type="ECO:0000256" key="5">
    <source>
        <dbReference type="SAM" id="MobiDB-lite"/>
    </source>
</evidence>
<keyword evidence="2" id="KW-0313">Glucose metabolism</keyword>
<accession>A0A218WHU7</accession>
<dbReference type="FunFam" id="3.30.360.10:FF:000018">
    <property type="entry name" value="Glucose-6-phosphate 1-dehydrogenase"/>
    <property type="match status" value="1"/>
</dbReference>
<feature type="compositionally biased region" description="Polar residues" evidence="5">
    <location>
        <begin position="112"/>
        <end position="121"/>
    </location>
</feature>
<sequence length="600" mass="67123">MMTMQFSHFPAHCPGSSLGRSSDSPCPGAPVISIRRSTVPNNCSSAANGQGALYFGAGNICRRFCGLKLRILESLKIKHPRRKHRPVDEFKSIKTQEKDELAGHVEAAQSAERASTVNFTKDSIEEGAGTTSRAGESSSEQPQSGISEEVVASIDSSHLPQMASSRYPVNHIGESSLSIAVIGATGELAKGKIFPALFALYYSGFLPDNVCIFGYSRKNLTDEDLRSIISSTLTCRIDHQENCAEKMDSFLSRTYYLNGGYDNKEGMSKLNAKMKLFEGKAEAKRIFYLSVPQEALLDVASSVANYAQTQKGWNRIIIEKPFGFDAASSQKLTQYLLSKFEENQIYRYFEGYGIIRDVVHSHVLQTIALLAMEPPISLQGEDIRNEKVKVLRSIRKLEPSDVILGQYKATHGDEVDVKTKNRTPTYFAAALFVDNARWDGVPFMIRTGMGLIKHRMEIRIQFHHVPGNIYRERIGHNIDLATNELILRDVPDEAILIRVNNKVPGLGLQLDASELNLLYKDRYNVEVPDSYEHLLLDVIDGDSHLFMRSDELAAAWNILTPILNEIDRRNISPELYELGGRGPVGAYYLWAKHRVQWAED</sequence>
<keyword evidence="3" id="KW-0521">NADP</keyword>
<feature type="region of interest" description="Disordered" evidence="5">
    <location>
        <begin position="112"/>
        <end position="147"/>
    </location>
</feature>
<evidence type="ECO:0000256" key="2">
    <source>
        <dbReference type="ARBA" id="ARBA00022526"/>
    </source>
</evidence>
<dbReference type="InterPro" id="IPR022675">
    <property type="entry name" value="G6P_DH_C"/>
</dbReference>
<dbReference type="PANTHER" id="PTHR23429:SF4">
    <property type="entry name" value="INACTIVE GLUCOSE-6-PHOSPHATE 1-DEHYDROGENASE 4, CHLOROPLASTIC"/>
    <property type="match status" value="1"/>
</dbReference>